<dbReference type="AlphaFoldDB" id="A0A317DJU5"/>
<gene>
    <name evidence="2" type="ORF">DKT69_21695</name>
</gene>
<dbReference type="InterPro" id="IPR019587">
    <property type="entry name" value="Polyketide_cyclase/dehydratase"/>
</dbReference>
<accession>A0A317DJU5</accession>
<sequence>MAPLVSTIEIARPPDEVFAYATDPSRFAEWQHDVVRVRLLDGSRFTTTRRIRGAERTMTQQITHNDPPHRWGARGTDGPIRPHATVSVEPIGDGTRSRVTFTLDFAGHGLGVALVPLVRRQARQAAPTSYQNLKQLLENGR</sequence>
<name>A0A317DJU5_9ACTN</name>
<reference evidence="2 3" key="1">
    <citation type="submission" date="2018-05" db="EMBL/GenBank/DDBJ databases">
        <title>Micromonosporas from Atacama Desert.</title>
        <authorList>
            <person name="Carro L."/>
            <person name="Golinska P."/>
            <person name="Klenk H.-P."/>
            <person name="Goodfellow M."/>
        </authorList>
    </citation>
    <scope>NUCLEOTIDE SEQUENCE [LARGE SCALE GENOMIC DNA]</scope>
    <source>
        <strain evidence="2 3">4G51</strain>
    </source>
</reference>
<protein>
    <recommendedName>
        <fullName evidence="4">SRPBCC family protein</fullName>
    </recommendedName>
</protein>
<evidence type="ECO:0000313" key="2">
    <source>
        <dbReference type="EMBL" id="PWR13195.1"/>
    </source>
</evidence>
<dbReference type="RefSeq" id="WP_109803356.1">
    <property type="nucleotide sequence ID" value="NZ_QGKS01000271.1"/>
</dbReference>
<comment type="caution">
    <text evidence="2">The sequence shown here is derived from an EMBL/GenBank/DDBJ whole genome shotgun (WGS) entry which is preliminary data.</text>
</comment>
<dbReference type="Gene3D" id="3.30.530.20">
    <property type="match status" value="1"/>
</dbReference>
<evidence type="ECO:0000256" key="1">
    <source>
        <dbReference type="SAM" id="MobiDB-lite"/>
    </source>
</evidence>
<dbReference type="InterPro" id="IPR023393">
    <property type="entry name" value="START-like_dom_sf"/>
</dbReference>
<dbReference type="EMBL" id="QGKS01000271">
    <property type="protein sequence ID" value="PWR13195.1"/>
    <property type="molecule type" value="Genomic_DNA"/>
</dbReference>
<dbReference type="OrthoDB" id="1524368at2"/>
<dbReference type="Pfam" id="PF10604">
    <property type="entry name" value="Polyketide_cyc2"/>
    <property type="match status" value="1"/>
</dbReference>
<evidence type="ECO:0000313" key="3">
    <source>
        <dbReference type="Proteomes" id="UP000246050"/>
    </source>
</evidence>
<organism evidence="2 3">
    <name type="scientific">Micromonospora sicca</name>
    <dbReference type="NCBI Taxonomy" id="2202420"/>
    <lineage>
        <taxon>Bacteria</taxon>
        <taxon>Bacillati</taxon>
        <taxon>Actinomycetota</taxon>
        <taxon>Actinomycetes</taxon>
        <taxon>Micromonosporales</taxon>
        <taxon>Micromonosporaceae</taxon>
        <taxon>Micromonospora</taxon>
    </lineage>
</organism>
<dbReference type="Proteomes" id="UP000246050">
    <property type="component" value="Unassembled WGS sequence"/>
</dbReference>
<evidence type="ECO:0008006" key="4">
    <source>
        <dbReference type="Google" id="ProtNLM"/>
    </source>
</evidence>
<feature type="region of interest" description="Disordered" evidence="1">
    <location>
        <begin position="62"/>
        <end position="81"/>
    </location>
</feature>
<dbReference type="SUPFAM" id="SSF55961">
    <property type="entry name" value="Bet v1-like"/>
    <property type="match status" value="1"/>
</dbReference>
<proteinExistence type="predicted"/>